<accession>A0A1H0WGH1</accession>
<dbReference type="PROSITE" id="PS50943">
    <property type="entry name" value="HTH_CROC1"/>
    <property type="match status" value="1"/>
</dbReference>
<reference evidence="3" key="1">
    <citation type="submission" date="2016-10" db="EMBL/GenBank/DDBJ databases">
        <authorList>
            <person name="Varghese N."/>
            <person name="Submissions S."/>
        </authorList>
    </citation>
    <scope>NUCLEOTIDE SEQUENCE [LARGE SCALE GENOMIC DNA]</scope>
    <source>
        <strain evidence="3">DSM 46732</strain>
    </source>
</reference>
<dbReference type="Pfam" id="PF19054">
    <property type="entry name" value="DUF5753"/>
    <property type="match status" value="1"/>
</dbReference>
<dbReference type="CDD" id="cd00093">
    <property type="entry name" value="HTH_XRE"/>
    <property type="match status" value="1"/>
</dbReference>
<dbReference type="SMART" id="SM00530">
    <property type="entry name" value="HTH_XRE"/>
    <property type="match status" value="1"/>
</dbReference>
<evidence type="ECO:0000259" key="1">
    <source>
        <dbReference type="PROSITE" id="PS50943"/>
    </source>
</evidence>
<dbReference type="Pfam" id="PF13560">
    <property type="entry name" value="HTH_31"/>
    <property type="match status" value="1"/>
</dbReference>
<dbReference type="Proteomes" id="UP000199497">
    <property type="component" value="Unassembled WGS sequence"/>
</dbReference>
<dbReference type="InterPro" id="IPR043917">
    <property type="entry name" value="DUF5753"/>
</dbReference>
<dbReference type="STRING" id="405564.SAMN04487905_11265"/>
<dbReference type="Gene3D" id="1.10.260.40">
    <property type="entry name" value="lambda repressor-like DNA-binding domains"/>
    <property type="match status" value="1"/>
</dbReference>
<evidence type="ECO:0000313" key="2">
    <source>
        <dbReference type="EMBL" id="SDP89822.1"/>
    </source>
</evidence>
<dbReference type="EMBL" id="FNJR01000012">
    <property type="protein sequence ID" value="SDP89822.1"/>
    <property type="molecule type" value="Genomic_DNA"/>
</dbReference>
<proteinExistence type="predicted"/>
<dbReference type="AlphaFoldDB" id="A0A1H0WGH1"/>
<dbReference type="InterPro" id="IPR010982">
    <property type="entry name" value="Lambda_DNA-bd_dom_sf"/>
</dbReference>
<sequence>MDRSDSASLRRRIGMRLRHARADAGKTTNEAAAELECSRGKISQMEAGMYRFQPRDVRDLLRFYGVPQSELNTLVEQAKRSGEPSWWAPYSDVVEEWFAFFLGSEGEAVREFNYEQLVVPGLLQTREYAAALTEASRSVATEDHQKVAELRLERQRLLAAPEPLVLHAVLEESVLWRPIGGVDVLHAQIRHLIEMTALPHVEVQVMPTGVGAHSGMDGKFVLLEFTEFGPGVFLESHPVLGARYDVEDPELTETYASIAKALRDEALDQRQSVELMERVIADLTQE</sequence>
<gene>
    <name evidence="2" type="ORF">SAMN04487905_11265</name>
</gene>
<dbReference type="OrthoDB" id="5177725at2"/>
<name>A0A1H0WGH1_9ACTN</name>
<evidence type="ECO:0000313" key="3">
    <source>
        <dbReference type="Proteomes" id="UP000199497"/>
    </source>
</evidence>
<feature type="domain" description="HTH cro/C1-type" evidence="1">
    <location>
        <begin position="17"/>
        <end position="71"/>
    </location>
</feature>
<protein>
    <submittedName>
        <fullName evidence="2">Helix-turn-helix domain-containing protein</fullName>
    </submittedName>
</protein>
<dbReference type="GO" id="GO:0003677">
    <property type="term" value="F:DNA binding"/>
    <property type="evidence" value="ECO:0007669"/>
    <property type="project" value="InterPro"/>
</dbReference>
<dbReference type="SUPFAM" id="SSF47413">
    <property type="entry name" value="lambda repressor-like DNA-binding domains"/>
    <property type="match status" value="1"/>
</dbReference>
<dbReference type="RefSeq" id="WP_139183024.1">
    <property type="nucleotide sequence ID" value="NZ_FNJR01000012.1"/>
</dbReference>
<organism evidence="2 3">
    <name type="scientific">Actinopolyspora xinjiangensis</name>
    <dbReference type="NCBI Taxonomy" id="405564"/>
    <lineage>
        <taxon>Bacteria</taxon>
        <taxon>Bacillati</taxon>
        <taxon>Actinomycetota</taxon>
        <taxon>Actinomycetes</taxon>
        <taxon>Actinopolysporales</taxon>
        <taxon>Actinopolysporaceae</taxon>
        <taxon>Actinopolyspora</taxon>
    </lineage>
</organism>
<dbReference type="InterPro" id="IPR001387">
    <property type="entry name" value="Cro/C1-type_HTH"/>
</dbReference>
<keyword evidence="3" id="KW-1185">Reference proteome</keyword>